<sequence length="415" mass="43695">MTSLVVHDMTVPWSSADPALRMTAEPRPFFGAETAAGRLRHDGGAAGTAEFVPPDPLDLAGAEELRLWIQADRPADGTAGRPYYLALSYQDAADGPSDRHRWYLPVAAPGSWEQRRIGIEGDRRGAVRRLALEPLGPEPFTVRLTPLLAVREEMLGDVERALQDALAGVEPPGLAGVPLAGAAGAGATAVPVAAPGFAAGNRVRLDGGTAGAEVHDVIQAVSDPATGRTTLTLARPLAGSFTASATVTVLVPVTDEPVNPRIVLASLDVREDPARSWHLDQRDSFRPRGALTVCSVRGPARAYLADYQVEVVTARDRSALVGAVVHRLSADRVLWVDGSPAPVWIVQAPLLERDSRGPAPVYVRVGAHAETAPRREVACVARVESRAGQLREDGPAHPPAGLGRPGVGDDTEGTS</sequence>
<gene>
    <name evidence="2" type="ORF">AGRA3207_002113</name>
</gene>
<feature type="compositionally biased region" description="Basic and acidic residues" evidence="1">
    <location>
        <begin position="386"/>
        <end position="395"/>
    </location>
</feature>
<accession>A0ABX8QR51</accession>
<reference evidence="2" key="1">
    <citation type="submission" date="2020-07" db="EMBL/GenBank/DDBJ databases">
        <authorList>
            <person name="Tarantini F.S."/>
            <person name="Hong K.W."/>
            <person name="Chan K.G."/>
        </authorList>
    </citation>
    <scope>NUCLEOTIDE SEQUENCE</scope>
    <source>
        <strain evidence="2">32-07</strain>
    </source>
</reference>
<name>A0ABX8QR51_9ACTN</name>
<proteinExistence type="predicted"/>
<protein>
    <recommendedName>
        <fullName evidence="4">Phage tail protein</fullName>
    </recommendedName>
</protein>
<keyword evidence="3" id="KW-1185">Reference proteome</keyword>
<evidence type="ECO:0000313" key="3">
    <source>
        <dbReference type="Proteomes" id="UP001049518"/>
    </source>
</evidence>
<evidence type="ECO:0000313" key="2">
    <source>
        <dbReference type="EMBL" id="QXJ21276.1"/>
    </source>
</evidence>
<organism evidence="2 3">
    <name type="scientific">Actinomadura graeca</name>
    <dbReference type="NCBI Taxonomy" id="2750812"/>
    <lineage>
        <taxon>Bacteria</taxon>
        <taxon>Bacillati</taxon>
        <taxon>Actinomycetota</taxon>
        <taxon>Actinomycetes</taxon>
        <taxon>Streptosporangiales</taxon>
        <taxon>Thermomonosporaceae</taxon>
        <taxon>Actinomadura</taxon>
    </lineage>
</organism>
<evidence type="ECO:0008006" key="4">
    <source>
        <dbReference type="Google" id="ProtNLM"/>
    </source>
</evidence>
<dbReference type="Proteomes" id="UP001049518">
    <property type="component" value="Chromosome"/>
</dbReference>
<feature type="region of interest" description="Disordered" evidence="1">
    <location>
        <begin position="386"/>
        <end position="415"/>
    </location>
</feature>
<dbReference type="RefSeq" id="WP_231334419.1">
    <property type="nucleotide sequence ID" value="NZ_CP059572.1"/>
</dbReference>
<dbReference type="EMBL" id="CP059572">
    <property type="protein sequence ID" value="QXJ21276.1"/>
    <property type="molecule type" value="Genomic_DNA"/>
</dbReference>
<evidence type="ECO:0000256" key="1">
    <source>
        <dbReference type="SAM" id="MobiDB-lite"/>
    </source>
</evidence>